<organism evidence="1 2">
    <name type="scientific">Citrus sinensis</name>
    <name type="common">Sweet orange</name>
    <name type="synonym">Citrus aurantium var. sinensis</name>
    <dbReference type="NCBI Taxonomy" id="2711"/>
    <lineage>
        <taxon>Eukaryota</taxon>
        <taxon>Viridiplantae</taxon>
        <taxon>Streptophyta</taxon>
        <taxon>Embryophyta</taxon>
        <taxon>Tracheophyta</taxon>
        <taxon>Spermatophyta</taxon>
        <taxon>Magnoliopsida</taxon>
        <taxon>eudicotyledons</taxon>
        <taxon>Gunneridae</taxon>
        <taxon>Pentapetalae</taxon>
        <taxon>rosids</taxon>
        <taxon>malvids</taxon>
        <taxon>Sapindales</taxon>
        <taxon>Rutaceae</taxon>
        <taxon>Aurantioideae</taxon>
        <taxon>Citrus</taxon>
    </lineage>
</organism>
<gene>
    <name evidence="1" type="ORF">KPL71_009158</name>
</gene>
<keyword evidence="2" id="KW-1185">Reference proteome</keyword>
<dbReference type="Proteomes" id="UP000829398">
    <property type="component" value="Chromosome 3"/>
</dbReference>
<protein>
    <submittedName>
        <fullName evidence="1">Disease resistance-like protein DSC1</fullName>
    </submittedName>
</protein>
<comment type="caution">
    <text evidence="1">The sequence shown here is derived from an EMBL/GenBank/DDBJ whole genome shotgun (WGS) entry which is preliminary data.</text>
</comment>
<dbReference type="EMBL" id="CM039172">
    <property type="protein sequence ID" value="KAH9783030.1"/>
    <property type="molecule type" value="Genomic_DNA"/>
</dbReference>
<evidence type="ECO:0000313" key="2">
    <source>
        <dbReference type="Proteomes" id="UP000829398"/>
    </source>
</evidence>
<sequence>MASLVSSCSSCIATQYKYDVFLSFRGEDTRDNFTSHLYAALCRKKVETFIDEEELEIGDEISPALLMAINASKIAVIIFSKHYASSKWCLNELVEILQSQKINGQMVIPVFYHVNPSYVRKQTGSFGEAFAEHESRFREMPEKVQKWRDVLTEASNLSGWDSMNIRPEAKLVDEIVKDILRKLEHISPSIDSKGLVGLDSRIEQIKSLLCMGLSDFRVIGIWGMGGIGKTTLAGTIFNQISCEFEAGGVDQYGPGSRIIVTTRDKQNTHPHDLMVLSTRVVDYAKGNPLALKVLGSFFYGRRKVDWENALHNLKRISDRDVYEVLKISYDELNWEEKNIFLDIACFFKGEDKDYVTRIQDDPDFVRYVLNVLVNKSLITISSYNKLEMHDLLEEMGREIVRCESVKEPGKRSRLWHHEDIYHVLKKNKGTDSIEGIFLDMSKIREIHLSSRAFACMTNLRMLKFYVPKLSKLSDVKVHLHNGLDYLSDELRYLHWHGYPLKTLPSNFSPENLIELNLPYSKVEQMWEGKKESFKLKWIDLHHCQYLIRFPDPLETPNLERICLSDCIDLPCIPSSIENFNNLSILCLQGCESLRRFPSNIHFRSPITLDFSDCLNLTEFPQFSGNIKQLYLCGTAIEEVPSSVECLTELAELYMRQCTRLKSISSRICKLKSLHLLSLDDCCRLERFPEITETMECLEYFSLASTTIQEQPSSIEGRILPSSIANWSYGCRGLILPPLPGLSSLTWLNLSFRNITEIPKDIGCLSSLRTLDLRGNNFASLPASIKQFTQMEELILSNCNLLQSLPELPPSLILLEARNCKQLQSLPELSSYLEELDASKLETLSEYSDVFAQPRITFTFTNCLKLNRKAYNILADSELRMQHMATASLRLFYEKVFDVPPQFSICLPGNGIPDWFSYQSLGTSITIQLPQCNRRFIGLALSVVIEFEEVFYGGYSFGVRCEYQFETETLSGNQKGNWVCYLTSASDYKVEDLLIYSNHVLLGFDPCLNIQLPDGDLHATATFHFSLLCDDCITENRIGCKVKCIGVCPLTANTNETKSKIFTENSATSSEEECTKIRKFHNVSDYHKVHDWASAKGSTGIICISGEEKLEPNLKRICREKDKPNSIFSCKSNAISPVFMF</sequence>
<name>A0ACB8MBQ0_CITSI</name>
<evidence type="ECO:0000313" key="1">
    <source>
        <dbReference type="EMBL" id="KAH9783030.1"/>
    </source>
</evidence>
<accession>A0ACB8MBQ0</accession>
<reference evidence="2" key="1">
    <citation type="journal article" date="2023" name="Hortic. Res.">
        <title>A chromosome-level phased genome enabling allele-level studies in sweet orange: a case study on citrus Huanglongbing tolerance.</title>
        <authorList>
            <person name="Wu B."/>
            <person name="Yu Q."/>
            <person name="Deng Z."/>
            <person name="Duan Y."/>
            <person name="Luo F."/>
            <person name="Gmitter F. Jr."/>
        </authorList>
    </citation>
    <scope>NUCLEOTIDE SEQUENCE [LARGE SCALE GENOMIC DNA]</scope>
    <source>
        <strain evidence="2">cv. Valencia</strain>
    </source>
</reference>
<proteinExistence type="predicted"/>